<evidence type="ECO:0000256" key="5">
    <source>
        <dbReference type="ARBA" id="ARBA00022982"/>
    </source>
</evidence>
<dbReference type="EMBL" id="CP022112">
    <property type="protein sequence ID" value="ASG24119.1"/>
    <property type="molecule type" value="Genomic_DNA"/>
</dbReference>
<feature type="region of interest" description="Disordered" evidence="7">
    <location>
        <begin position="86"/>
        <end position="197"/>
    </location>
</feature>
<keyword evidence="2" id="KW-0813">Transport</keyword>
<evidence type="ECO:0000256" key="3">
    <source>
        <dbReference type="ARBA" id="ARBA00022660"/>
    </source>
</evidence>
<dbReference type="Pfam" id="PF04800">
    <property type="entry name" value="NDUS4"/>
    <property type="match status" value="1"/>
</dbReference>
<evidence type="ECO:0000256" key="2">
    <source>
        <dbReference type="ARBA" id="ARBA00022448"/>
    </source>
</evidence>
<evidence type="ECO:0008006" key="10">
    <source>
        <dbReference type="Google" id="ProtNLM"/>
    </source>
</evidence>
<organism evidence="8 9">
    <name type="scientific">Nitrospirillum viridazoti CBAmc</name>
    <dbReference type="NCBI Taxonomy" id="1441467"/>
    <lineage>
        <taxon>Bacteria</taxon>
        <taxon>Pseudomonadati</taxon>
        <taxon>Pseudomonadota</taxon>
        <taxon>Alphaproteobacteria</taxon>
        <taxon>Rhodospirillales</taxon>
        <taxon>Azospirillaceae</taxon>
        <taxon>Nitrospirillum</taxon>
        <taxon>Nitrospirillum viridazoti</taxon>
    </lineage>
</organism>
<keyword evidence="3" id="KW-0679">Respiratory chain</keyword>
<dbReference type="AlphaFoldDB" id="A0A248JZY0"/>
<evidence type="ECO:0000313" key="9">
    <source>
        <dbReference type="Proteomes" id="UP000197153"/>
    </source>
</evidence>
<reference evidence="8 9" key="1">
    <citation type="submission" date="2017-06" db="EMBL/GenBank/DDBJ databases">
        <title>Complete genome sequence of Nitrospirillum amazonense strain CBAmC, an endophytic nitrogen-fixing and plant growth-promoting bacterium, isolated from sugarcane.</title>
        <authorList>
            <person name="Schwab S."/>
            <person name="dos Santos Teixeira K.R."/>
            <person name="Simoes Araujo J.L."/>
            <person name="Soares Vidal M."/>
            <person name="Borges de Freitas H.R."/>
            <person name="Rivello Crivelaro A.L."/>
            <person name="Bueno de Camargo Nunes A."/>
            <person name="dos Santos C.M."/>
            <person name="Palmeira da Silva Rosa D."/>
            <person name="da Silva Padilha D."/>
            <person name="da Silva E."/>
            <person name="Araujo Terra L."/>
            <person name="Soares Mendes V."/>
            <person name="Farinelli L."/>
            <person name="Magalhaes Cruz L."/>
            <person name="Baldani J.I."/>
        </authorList>
    </citation>
    <scope>NUCLEOTIDE SEQUENCE [LARGE SCALE GENOMIC DNA]</scope>
    <source>
        <strain evidence="8 9">CBAmC</strain>
    </source>
</reference>
<dbReference type="GO" id="GO:0016020">
    <property type="term" value="C:membrane"/>
    <property type="evidence" value="ECO:0007669"/>
    <property type="project" value="UniProtKB-SubCell"/>
</dbReference>
<keyword evidence="6" id="KW-0472">Membrane</keyword>
<evidence type="ECO:0000256" key="7">
    <source>
        <dbReference type="SAM" id="MobiDB-lite"/>
    </source>
</evidence>
<feature type="compositionally biased region" description="Low complexity" evidence="7">
    <location>
        <begin position="133"/>
        <end position="143"/>
    </location>
</feature>
<gene>
    <name evidence="8" type="ORF">Y958_24670</name>
</gene>
<accession>A0A248JZY0</accession>
<sequence>MTKPLRSPGDPLGIPVPLRVYIRRPSPAAMQNAPGRKTSWILTYEAKPTHETDPLMGWKGGGDPQQDVYLAFDKLQEAVDYAERHNLPYEISDPEERPRPLPRPQTHQMRQVLSGPTMAPARQEDPSIRGHQTVVTTPGPVVPQAMADGQKALIDRANAPPPYVPDRDAVEDASEDSFPASDPPSWTPVTGEAKKTV</sequence>
<dbReference type="RefSeq" id="WP_088874563.1">
    <property type="nucleotide sequence ID" value="NZ_CP022112.1"/>
</dbReference>
<comment type="subcellular location">
    <subcellularLocation>
        <location evidence="1">Membrane</location>
    </subcellularLocation>
</comment>
<dbReference type="KEGG" id="nao:Y958_24670"/>
<dbReference type="InterPro" id="IPR006885">
    <property type="entry name" value="NADH_UbQ_FeS_4_mit-like"/>
</dbReference>
<keyword evidence="5" id="KW-0249">Electron transport</keyword>
<dbReference type="GO" id="GO:0022900">
    <property type="term" value="P:electron transport chain"/>
    <property type="evidence" value="ECO:0007669"/>
    <property type="project" value="InterPro"/>
</dbReference>
<dbReference type="Proteomes" id="UP000197153">
    <property type="component" value="Chromosome 3"/>
</dbReference>
<evidence type="ECO:0000256" key="1">
    <source>
        <dbReference type="ARBA" id="ARBA00004370"/>
    </source>
</evidence>
<proteinExistence type="predicted"/>
<evidence type="ECO:0000256" key="4">
    <source>
        <dbReference type="ARBA" id="ARBA00022946"/>
    </source>
</evidence>
<keyword evidence="9" id="KW-1185">Reference proteome</keyword>
<evidence type="ECO:0000313" key="8">
    <source>
        <dbReference type="EMBL" id="ASG24119.1"/>
    </source>
</evidence>
<dbReference type="Gene3D" id="3.30.160.190">
    <property type="entry name" value="atu1810 like domain"/>
    <property type="match status" value="1"/>
</dbReference>
<protein>
    <recommendedName>
        <fullName evidence="10">ETC complex I subunit</fullName>
    </recommendedName>
</protein>
<keyword evidence="4" id="KW-0809">Transit peptide</keyword>
<evidence type="ECO:0000256" key="6">
    <source>
        <dbReference type="ARBA" id="ARBA00023136"/>
    </source>
</evidence>
<dbReference type="InterPro" id="IPR038532">
    <property type="entry name" value="NDUFS4-like_sf"/>
</dbReference>
<name>A0A248JZY0_9PROT</name>